<evidence type="ECO:0000256" key="2">
    <source>
        <dbReference type="PROSITE-ProRule" id="PRU00335"/>
    </source>
</evidence>
<dbReference type="PROSITE" id="PS50977">
    <property type="entry name" value="HTH_TETR_2"/>
    <property type="match status" value="1"/>
</dbReference>
<dbReference type="InterPro" id="IPR050109">
    <property type="entry name" value="HTH-type_TetR-like_transc_reg"/>
</dbReference>
<feature type="domain" description="HTH tetR-type" evidence="3">
    <location>
        <begin position="9"/>
        <end position="69"/>
    </location>
</feature>
<evidence type="ECO:0000313" key="5">
    <source>
        <dbReference type="Proteomes" id="UP000466632"/>
    </source>
</evidence>
<protein>
    <submittedName>
        <fullName evidence="4">TetR family transcriptional regulator</fullName>
    </submittedName>
</protein>
<dbReference type="PANTHER" id="PTHR30055">
    <property type="entry name" value="HTH-TYPE TRANSCRIPTIONAL REGULATOR RUTR"/>
    <property type="match status" value="1"/>
</dbReference>
<dbReference type="InterPro" id="IPR001647">
    <property type="entry name" value="HTH_TetR"/>
</dbReference>
<gene>
    <name evidence="4" type="ORF">MSEO_30570</name>
</gene>
<dbReference type="Gene3D" id="1.10.357.10">
    <property type="entry name" value="Tetracycline Repressor, domain 2"/>
    <property type="match status" value="1"/>
</dbReference>
<dbReference type="Pfam" id="PF00440">
    <property type="entry name" value="TetR_N"/>
    <property type="match status" value="1"/>
</dbReference>
<dbReference type="GO" id="GO:0000976">
    <property type="term" value="F:transcription cis-regulatory region binding"/>
    <property type="evidence" value="ECO:0007669"/>
    <property type="project" value="TreeGrafter"/>
</dbReference>
<dbReference type="AlphaFoldDB" id="A0A7I7P471"/>
<keyword evidence="5" id="KW-1185">Reference proteome</keyword>
<keyword evidence="1 2" id="KW-0238">DNA-binding</keyword>
<accession>A0A7I7P471</accession>
<dbReference type="GO" id="GO:0003700">
    <property type="term" value="F:DNA-binding transcription factor activity"/>
    <property type="evidence" value="ECO:0007669"/>
    <property type="project" value="TreeGrafter"/>
</dbReference>
<dbReference type="PRINTS" id="PR00455">
    <property type="entry name" value="HTHTETR"/>
</dbReference>
<evidence type="ECO:0000256" key="1">
    <source>
        <dbReference type="ARBA" id="ARBA00023125"/>
    </source>
</evidence>
<dbReference type="KEGG" id="mseo:MSEO_30570"/>
<dbReference type="RefSeq" id="WP_102419644.1">
    <property type="nucleotide sequence ID" value="NZ_AP022582.1"/>
</dbReference>
<evidence type="ECO:0000259" key="3">
    <source>
        <dbReference type="PROSITE" id="PS50977"/>
    </source>
</evidence>
<dbReference type="InterPro" id="IPR009057">
    <property type="entry name" value="Homeodomain-like_sf"/>
</dbReference>
<organism evidence="4 5">
    <name type="scientific">Mycobacterium seoulense</name>
    <dbReference type="NCBI Taxonomy" id="386911"/>
    <lineage>
        <taxon>Bacteria</taxon>
        <taxon>Bacillati</taxon>
        <taxon>Actinomycetota</taxon>
        <taxon>Actinomycetes</taxon>
        <taxon>Mycobacteriales</taxon>
        <taxon>Mycobacteriaceae</taxon>
        <taxon>Mycobacterium</taxon>
    </lineage>
</organism>
<reference evidence="4 5" key="1">
    <citation type="journal article" date="2019" name="Emerg. Microbes Infect.">
        <title>Comprehensive subspecies identification of 175 nontuberculous mycobacteria species based on 7547 genomic profiles.</title>
        <authorList>
            <person name="Matsumoto Y."/>
            <person name="Kinjo T."/>
            <person name="Motooka D."/>
            <person name="Nabeya D."/>
            <person name="Jung N."/>
            <person name="Uechi K."/>
            <person name="Horii T."/>
            <person name="Iida T."/>
            <person name="Fujita J."/>
            <person name="Nakamura S."/>
        </authorList>
    </citation>
    <scope>NUCLEOTIDE SEQUENCE [LARGE SCALE GENOMIC DNA]</scope>
    <source>
        <strain evidence="4 5">JCM 16018</strain>
    </source>
</reference>
<proteinExistence type="predicted"/>
<name>A0A7I7P471_9MYCO</name>
<sequence length="195" mass="21377">MAKPVAARGFARERVLDAALELFAQHGIRGTSIQMIAARLGVTKASVYYQFQSKDDIVLAVAEPIFDDLAHIQRIADMLPTPQARRDVALSGVVDLVIRHRQVANVVYGDPVMTELINTHPDLHHIVDSFTDLLLGARRTDSDLVAMTMLTAGIYGCAADSRLRGITDDDLRDMLQDIVKIFTAALSAHCQTGPR</sequence>
<feature type="DNA-binding region" description="H-T-H motif" evidence="2">
    <location>
        <begin position="32"/>
        <end position="51"/>
    </location>
</feature>
<dbReference type="EMBL" id="AP022582">
    <property type="protein sequence ID" value="BBY02558.1"/>
    <property type="molecule type" value="Genomic_DNA"/>
</dbReference>
<dbReference type="SUPFAM" id="SSF46689">
    <property type="entry name" value="Homeodomain-like"/>
    <property type="match status" value="1"/>
</dbReference>
<evidence type="ECO:0000313" key="4">
    <source>
        <dbReference type="EMBL" id="BBY02558.1"/>
    </source>
</evidence>
<dbReference type="PANTHER" id="PTHR30055:SF226">
    <property type="entry name" value="HTH-TYPE TRANSCRIPTIONAL REGULATOR PKSA"/>
    <property type="match status" value="1"/>
</dbReference>
<dbReference type="Proteomes" id="UP000466632">
    <property type="component" value="Chromosome"/>
</dbReference>